<gene>
    <name evidence="6" type="ORF">METEAL_02290</name>
</gene>
<feature type="transmembrane region" description="Helical" evidence="4">
    <location>
        <begin position="81"/>
        <end position="105"/>
    </location>
</feature>
<dbReference type="InterPro" id="IPR036259">
    <property type="entry name" value="MFS_trans_sf"/>
</dbReference>
<evidence type="ECO:0000256" key="3">
    <source>
        <dbReference type="ARBA" id="ARBA00023136"/>
    </source>
</evidence>
<evidence type="ECO:0000256" key="4">
    <source>
        <dbReference type="SAM" id="Phobius"/>
    </source>
</evidence>
<keyword evidence="3 4" id="KW-0472">Membrane</keyword>
<keyword evidence="7" id="KW-1185">Reference proteome</keyword>
<feature type="transmembrane region" description="Helical" evidence="4">
    <location>
        <begin position="176"/>
        <end position="196"/>
    </location>
</feature>
<evidence type="ECO:0000256" key="1">
    <source>
        <dbReference type="ARBA" id="ARBA00022692"/>
    </source>
</evidence>
<dbReference type="InterPro" id="IPR020846">
    <property type="entry name" value="MFS_dom"/>
</dbReference>
<keyword evidence="2 4" id="KW-1133">Transmembrane helix</keyword>
<dbReference type="PROSITE" id="PS50850">
    <property type="entry name" value="MFS"/>
    <property type="match status" value="1"/>
</dbReference>
<feature type="transmembrane region" description="Helical" evidence="4">
    <location>
        <begin position="250"/>
        <end position="269"/>
    </location>
</feature>
<organism evidence="6 7">
    <name type="scientific">Mesoterricola silvestris</name>
    <dbReference type="NCBI Taxonomy" id="2927979"/>
    <lineage>
        <taxon>Bacteria</taxon>
        <taxon>Pseudomonadati</taxon>
        <taxon>Acidobacteriota</taxon>
        <taxon>Holophagae</taxon>
        <taxon>Holophagales</taxon>
        <taxon>Holophagaceae</taxon>
        <taxon>Mesoterricola</taxon>
    </lineage>
</organism>
<accession>A0AA48GN44</accession>
<dbReference type="InterPro" id="IPR011701">
    <property type="entry name" value="MFS"/>
</dbReference>
<evidence type="ECO:0000313" key="6">
    <source>
        <dbReference type="EMBL" id="BDU71055.1"/>
    </source>
</evidence>
<dbReference type="EMBL" id="AP027080">
    <property type="protein sequence ID" value="BDU71055.1"/>
    <property type="molecule type" value="Genomic_DNA"/>
</dbReference>
<feature type="transmembrane region" description="Helical" evidence="4">
    <location>
        <begin position="145"/>
        <end position="164"/>
    </location>
</feature>
<feature type="transmembrane region" description="Helical" evidence="4">
    <location>
        <begin position="338"/>
        <end position="361"/>
    </location>
</feature>
<evidence type="ECO:0000259" key="5">
    <source>
        <dbReference type="PROSITE" id="PS50850"/>
    </source>
</evidence>
<dbReference type="Gene3D" id="1.20.1250.20">
    <property type="entry name" value="MFS general substrate transporter like domains"/>
    <property type="match status" value="2"/>
</dbReference>
<feature type="transmembrane region" description="Helical" evidence="4">
    <location>
        <begin position="368"/>
        <end position="390"/>
    </location>
</feature>
<dbReference type="Proteomes" id="UP001238179">
    <property type="component" value="Chromosome"/>
</dbReference>
<proteinExistence type="predicted"/>
<reference evidence="7" key="1">
    <citation type="journal article" date="2023" name="Int. J. Syst. Evol. Microbiol.">
        <title>Mesoterricola silvestris gen. nov., sp. nov., Mesoterricola sediminis sp. nov., Geothrix oryzae sp. nov., Geothrix edaphica sp. nov., Geothrix rubra sp. nov., and Geothrix limicola sp. nov., six novel members of Acidobacteriota isolated from soils.</title>
        <authorList>
            <person name="Itoh H."/>
            <person name="Sugisawa Y."/>
            <person name="Mise K."/>
            <person name="Xu Z."/>
            <person name="Kuniyasu M."/>
            <person name="Ushijima N."/>
            <person name="Kawano K."/>
            <person name="Kobayashi E."/>
            <person name="Shiratori Y."/>
            <person name="Masuda Y."/>
            <person name="Senoo K."/>
        </authorList>
    </citation>
    <scope>NUCLEOTIDE SEQUENCE [LARGE SCALE GENOMIC DNA]</scope>
    <source>
        <strain evidence="7">W79</strain>
    </source>
</reference>
<feature type="transmembrane region" description="Helical" evidence="4">
    <location>
        <begin position="216"/>
        <end position="238"/>
    </location>
</feature>
<keyword evidence="1 4" id="KW-0812">Transmembrane</keyword>
<evidence type="ECO:0000313" key="7">
    <source>
        <dbReference type="Proteomes" id="UP001238179"/>
    </source>
</evidence>
<dbReference type="AlphaFoldDB" id="A0AA48GN44"/>
<evidence type="ECO:0000256" key="2">
    <source>
        <dbReference type="ARBA" id="ARBA00022989"/>
    </source>
</evidence>
<dbReference type="RefSeq" id="WP_316413950.1">
    <property type="nucleotide sequence ID" value="NZ_AP027080.1"/>
</dbReference>
<name>A0AA48GN44_9BACT</name>
<dbReference type="PANTHER" id="PTHR23518">
    <property type="entry name" value="C-METHYLTRANSFERASE"/>
    <property type="match status" value="1"/>
</dbReference>
<dbReference type="PANTHER" id="PTHR23518:SF2">
    <property type="entry name" value="MAJOR FACILITATOR SUPERFAMILY TRANSPORTER"/>
    <property type="match status" value="1"/>
</dbReference>
<dbReference type="KEGG" id="msil:METEAL_02290"/>
<dbReference type="CDD" id="cd17370">
    <property type="entry name" value="MFS_MJ1317_like"/>
    <property type="match status" value="1"/>
</dbReference>
<sequence length="403" mass="41664">MAPPEPSSPSLSISTRLGWVAFLNDCAGEVLARMLPLYLTVALGSSPALVGVVEGVAESAAVFLKGVSGWLSDRMPSRKGFVVGGYALSVAARALYLLTFTPALVGLSRVLERVGKGLRAAPRDAMIADAAAAGRSGRDFGVTRFLDTLGAMAGIALALAAGVGRGPMTAQTFRTCVWLALPLGLATVALLVVWVPRIPRATTSSRRLSWHVPREARGYLALVFLFALANSSDAFLVLRARQAGFSIREILGVFLLFNLLAASLALPVGRLSDRYGRVPFLAMGWAVYAAAYAVMGTATSPAPFAAALLGYGAFYGFTEGVEKALLADLLPAASRGTGFGALQSVLGLGALVSSPLMGLLMARAGARVAFGVEAALALAAMAGLLAWNAVQRKAPRGGLSGGR</sequence>
<dbReference type="SUPFAM" id="SSF103473">
    <property type="entry name" value="MFS general substrate transporter"/>
    <property type="match status" value="1"/>
</dbReference>
<dbReference type="Pfam" id="PF07690">
    <property type="entry name" value="MFS_1"/>
    <property type="match status" value="1"/>
</dbReference>
<feature type="domain" description="Major facilitator superfamily (MFS) profile" evidence="5">
    <location>
        <begin position="211"/>
        <end position="403"/>
    </location>
</feature>
<dbReference type="GO" id="GO:0022857">
    <property type="term" value="F:transmembrane transporter activity"/>
    <property type="evidence" value="ECO:0007669"/>
    <property type="project" value="InterPro"/>
</dbReference>
<protein>
    <submittedName>
        <fullName evidence="6">MFS transporter</fullName>
    </submittedName>
</protein>